<keyword evidence="8" id="KW-0479">Metal-binding</keyword>
<keyword evidence="10 19" id="KW-0418">Kinase</keyword>
<dbReference type="PROSITE" id="PS00108">
    <property type="entry name" value="PROTEIN_KINASE_ST"/>
    <property type="match status" value="1"/>
</dbReference>
<reference evidence="19" key="1">
    <citation type="journal article" date="2012" name="Nat. Genet.">
        <title>Whole-genome sequence of Schistosoma haematobium.</title>
        <authorList>
            <person name="Young N.D."/>
            <person name="Jex A.R."/>
            <person name="Li B."/>
            <person name="Liu S."/>
            <person name="Yang L."/>
            <person name="Xiong Z."/>
            <person name="Li Y."/>
            <person name="Cantacessi C."/>
            <person name="Hall R.S."/>
            <person name="Xu X."/>
            <person name="Chen F."/>
            <person name="Wu X."/>
            <person name="Zerlotini A."/>
            <person name="Oliveira G."/>
            <person name="Hofmann A."/>
            <person name="Zhang G."/>
            <person name="Fang X."/>
            <person name="Kang Y."/>
            <person name="Campbell B.E."/>
            <person name="Loukas A."/>
            <person name="Ranganathan S."/>
            <person name="Rollinson D."/>
            <person name="Rinaldi G."/>
            <person name="Brindley P.J."/>
            <person name="Yang H."/>
            <person name="Wang J."/>
            <person name="Wang J."/>
            <person name="Gasser R.B."/>
        </authorList>
    </citation>
    <scope>NUCLEOTIDE SEQUENCE</scope>
</reference>
<evidence type="ECO:0000256" key="13">
    <source>
        <dbReference type="ARBA" id="ARBA00022840"/>
    </source>
</evidence>
<evidence type="ECO:0000256" key="5">
    <source>
        <dbReference type="ARBA" id="ARBA00012513"/>
    </source>
</evidence>
<dbReference type="GO" id="GO:0005741">
    <property type="term" value="C:mitochondrial outer membrane"/>
    <property type="evidence" value="ECO:0007669"/>
    <property type="project" value="UniProtKB-SubCell"/>
</dbReference>
<evidence type="ECO:0000256" key="1">
    <source>
        <dbReference type="ARBA" id="ARBA00001946"/>
    </source>
</evidence>
<keyword evidence="12" id="KW-0472">Membrane</keyword>
<reference evidence="19" key="4">
    <citation type="journal article" date="2022" name="PLoS Pathog.">
        <title>Chromosome-level genome of Schistosoma haematobium underpins genome-wide explorations of molecular variation.</title>
        <authorList>
            <person name="Stroehlein A.J."/>
            <person name="Korhonen P.K."/>
            <person name="Lee V.V."/>
            <person name="Ralph S.A."/>
            <person name="Mentink-Kane M."/>
            <person name="You H."/>
            <person name="McManus D.P."/>
            <person name="Tchuente L.T."/>
            <person name="Stothard J.R."/>
            <person name="Kaur P."/>
            <person name="Dudchenko O."/>
            <person name="Aiden E.L."/>
            <person name="Yang B."/>
            <person name="Yang H."/>
            <person name="Emery A.M."/>
            <person name="Webster B.L."/>
            <person name="Brindley P.J."/>
            <person name="Rollinson D."/>
            <person name="Chang B.C.H."/>
            <person name="Gasser R.B."/>
            <person name="Young N.D."/>
        </authorList>
    </citation>
    <scope>NUCLEOTIDE SEQUENCE</scope>
</reference>
<accession>A0A6A5DI86</accession>
<dbReference type="AlphaFoldDB" id="A0A6A5DI86"/>
<keyword evidence="11" id="KW-1000">Mitochondrion outer membrane</keyword>
<comment type="caution">
    <text evidence="19">The sequence shown here is derived from an EMBL/GenBank/DDBJ whole genome shotgun (WGS) entry which is preliminary data.</text>
</comment>
<dbReference type="OrthoDB" id="1405469at2759"/>
<organism evidence="19 20">
    <name type="scientific">Schistosoma haematobium</name>
    <name type="common">Blood fluke</name>
    <dbReference type="NCBI Taxonomy" id="6185"/>
    <lineage>
        <taxon>Eukaryota</taxon>
        <taxon>Metazoa</taxon>
        <taxon>Spiralia</taxon>
        <taxon>Lophotrochozoa</taxon>
        <taxon>Platyhelminthes</taxon>
        <taxon>Trematoda</taxon>
        <taxon>Digenea</taxon>
        <taxon>Strigeidida</taxon>
        <taxon>Schistosomatoidea</taxon>
        <taxon>Schistosomatidae</taxon>
        <taxon>Schistosoma</taxon>
    </lineage>
</organism>
<evidence type="ECO:0000313" key="19">
    <source>
        <dbReference type="EMBL" id="KAH9589634.1"/>
    </source>
</evidence>
<dbReference type="RefSeq" id="XP_051070208.1">
    <property type="nucleotide sequence ID" value="XM_051210238.1"/>
</dbReference>
<dbReference type="PANTHER" id="PTHR22972:SF7">
    <property type="entry name" value="SERINE_THREONINE-PROTEIN KINASE PINK1, MITOCHONDRIAL"/>
    <property type="match status" value="1"/>
</dbReference>
<dbReference type="InterPro" id="IPR008271">
    <property type="entry name" value="Ser/Thr_kinase_AS"/>
</dbReference>
<dbReference type="PANTHER" id="PTHR22972">
    <property type="entry name" value="SERINE/THREONINE PROTEIN KINASE"/>
    <property type="match status" value="1"/>
</dbReference>
<reference evidence="19" key="3">
    <citation type="submission" date="2021-06" db="EMBL/GenBank/DDBJ databases">
        <title>Chromosome-level genome assembly for S. haematobium.</title>
        <authorList>
            <person name="Stroehlein A.J."/>
        </authorList>
    </citation>
    <scope>NUCLEOTIDE SEQUENCE</scope>
</reference>
<dbReference type="PROSITE" id="PS50011">
    <property type="entry name" value="PROTEIN_KINASE_DOM"/>
    <property type="match status" value="1"/>
</dbReference>
<keyword evidence="13" id="KW-0067">ATP-binding</keyword>
<comment type="catalytic activity">
    <reaction evidence="17">
        <text>L-threonyl-[protein] + ATP = O-phospho-L-threonyl-[protein] + ADP + H(+)</text>
        <dbReference type="Rhea" id="RHEA:46608"/>
        <dbReference type="Rhea" id="RHEA-COMP:11060"/>
        <dbReference type="Rhea" id="RHEA-COMP:11605"/>
        <dbReference type="ChEBI" id="CHEBI:15378"/>
        <dbReference type="ChEBI" id="CHEBI:30013"/>
        <dbReference type="ChEBI" id="CHEBI:30616"/>
        <dbReference type="ChEBI" id="CHEBI:61977"/>
        <dbReference type="ChEBI" id="CHEBI:456216"/>
        <dbReference type="EC" id="2.7.11.1"/>
    </reaction>
</comment>
<dbReference type="InterPro" id="IPR051511">
    <property type="entry name" value="MitoQC_Scaffold_Kinases"/>
</dbReference>
<dbReference type="GeneID" id="24587930"/>
<keyword evidence="15" id="KW-0809">Transit peptide</keyword>
<evidence type="ECO:0000256" key="16">
    <source>
        <dbReference type="ARBA" id="ARBA00023128"/>
    </source>
</evidence>
<dbReference type="GO" id="GO:0090141">
    <property type="term" value="P:positive regulation of mitochondrial fission"/>
    <property type="evidence" value="ECO:0007669"/>
    <property type="project" value="TreeGrafter"/>
</dbReference>
<evidence type="ECO:0000256" key="11">
    <source>
        <dbReference type="ARBA" id="ARBA00022787"/>
    </source>
</evidence>
<evidence type="ECO:0000256" key="14">
    <source>
        <dbReference type="ARBA" id="ARBA00022842"/>
    </source>
</evidence>
<evidence type="ECO:0000256" key="10">
    <source>
        <dbReference type="ARBA" id="ARBA00022777"/>
    </source>
</evidence>
<dbReference type="Proteomes" id="UP000471633">
    <property type="component" value="Unassembled WGS sequence"/>
</dbReference>
<dbReference type="CTD" id="65018"/>
<dbReference type="GO" id="GO:0005743">
    <property type="term" value="C:mitochondrial inner membrane"/>
    <property type="evidence" value="ECO:0007669"/>
    <property type="project" value="UniProtKB-SubCell"/>
</dbReference>
<evidence type="ECO:0000256" key="9">
    <source>
        <dbReference type="ARBA" id="ARBA00022741"/>
    </source>
</evidence>
<dbReference type="EMBL" id="AMPZ03000002">
    <property type="protein sequence ID" value="KAH9589634.1"/>
    <property type="molecule type" value="Genomic_DNA"/>
</dbReference>
<comment type="catalytic activity">
    <reaction evidence="18">
        <text>L-seryl-[protein] + ATP = O-phospho-L-seryl-[protein] + ADP + H(+)</text>
        <dbReference type="Rhea" id="RHEA:17989"/>
        <dbReference type="Rhea" id="RHEA-COMP:9863"/>
        <dbReference type="Rhea" id="RHEA-COMP:11604"/>
        <dbReference type="ChEBI" id="CHEBI:15378"/>
        <dbReference type="ChEBI" id="CHEBI:29999"/>
        <dbReference type="ChEBI" id="CHEBI:30616"/>
        <dbReference type="ChEBI" id="CHEBI:83421"/>
        <dbReference type="ChEBI" id="CHEBI:456216"/>
        <dbReference type="EC" id="2.7.11.1"/>
    </reaction>
</comment>
<comment type="subcellular location">
    <subcellularLocation>
        <location evidence="3">Cytoplasm</location>
        <location evidence="3">Cytosol</location>
    </subcellularLocation>
    <subcellularLocation>
        <location evidence="2">Mitochondrion inner membrane</location>
        <topology evidence="2">Single-pass membrane protein</topology>
    </subcellularLocation>
    <subcellularLocation>
        <location evidence="4">Mitochondrion outer membrane</location>
        <topology evidence="4">Single-pass membrane protein</topology>
    </subcellularLocation>
</comment>
<evidence type="ECO:0000256" key="12">
    <source>
        <dbReference type="ARBA" id="ARBA00022792"/>
    </source>
</evidence>
<keyword evidence="7" id="KW-0808">Transferase</keyword>
<evidence type="ECO:0000313" key="20">
    <source>
        <dbReference type="Proteomes" id="UP000471633"/>
    </source>
</evidence>
<dbReference type="SUPFAM" id="SSF56112">
    <property type="entry name" value="Protein kinase-like (PK-like)"/>
    <property type="match status" value="1"/>
</dbReference>
<reference evidence="19" key="2">
    <citation type="journal article" date="2019" name="Gigascience">
        <title>High-quality Schistosoma haematobium genome achieved by single-molecule and long-range sequencing.</title>
        <authorList>
            <person name="Stroehlein A.J."/>
            <person name="Korhonen P.K."/>
            <person name="Chong T.M."/>
            <person name="Lim Y.L."/>
            <person name="Chan K.G."/>
            <person name="Webster B."/>
            <person name="Rollinson D."/>
            <person name="Brindley P.J."/>
            <person name="Gasser R.B."/>
            <person name="Young N.D."/>
        </authorList>
    </citation>
    <scope>NUCLEOTIDE SEQUENCE</scope>
</reference>
<evidence type="ECO:0000256" key="2">
    <source>
        <dbReference type="ARBA" id="ARBA00004434"/>
    </source>
</evidence>
<dbReference type="Pfam" id="PF00069">
    <property type="entry name" value="Pkinase"/>
    <property type="match status" value="1"/>
</dbReference>
<dbReference type="GO" id="GO:0042981">
    <property type="term" value="P:regulation of apoptotic process"/>
    <property type="evidence" value="ECO:0007669"/>
    <property type="project" value="TreeGrafter"/>
</dbReference>
<keyword evidence="12" id="KW-0999">Mitochondrion inner membrane</keyword>
<dbReference type="GO" id="GO:0005524">
    <property type="term" value="F:ATP binding"/>
    <property type="evidence" value="ECO:0007669"/>
    <property type="project" value="UniProtKB-KW"/>
</dbReference>
<keyword evidence="16" id="KW-0496">Mitochondrion</keyword>
<evidence type="ECO:0000256" key="4">
    <source>
        <dbReference type="ARBA" id="ARBA00004572"/>
    </source>
</evidence>
<dbReference type="GO" id="GO:0000422">
    <property type="term" value="P:autophagy of mitochondrion"/>
    <property type="evidence" value="ECO:0007669"/>
    <property type="project" value="TreeGrafter"/>
</dbReference>
<dbReference type="InterPro" id="IPR000719">
    <property type="entry name" value="Prot_kinase_dom"/>
</dbReference>
<dbReference type="GO" id="GO:0004674">
    <property type="term" value="F:protein serine/threonine kinase activity"/>
    <property type="evidence" value="ECO:0007669"/>
    <property type="project" value="UniProtKB-KW"/>
</dbReference>
<keyword evidence="9" id="KW-0547">Nucleotide-binding</keyword>
<proteinExistence type="predicted"/>
<keyword evidence="14" id="KW-0460">Magnesium</keyword>
<evidence type="ECO:0000256" key="6">
    <source>
        <dbReference type="ARBA" id="ARBA00022527"/>
    </source>
</evidence>
<dbReference type="InterPro" id="IPR011009">
    <property type="entry name" value="Kinase-like_dom_sf"/>
</dbReference>
<evidence type="ECO:0000256" key="15">
    <source>
        <dbReference type="ARBA" id="ARBA00022946"/>
    </source>
</evidence>
<dbReference type="SMART" id="SM00220">
    <property type="entry name" value="S_TKc"/>
    <property type="match status" value="1"/>
</dbReference>
<dbReference type="KEGG" id="shx:MS3_00002629"/>
<dbReference type="Gene3D" id="1.10.510.10">
    <property type="entry name" value="Transferase(Phosphotransferase) domain 1"/>
    <property type="match status" value="1"/>
</dbReference>
<keyword evidence="6" id="KW-0723">Serine/threonine-protein kinase</keyword>
<evidence type="ECO:0000256" key="17">
    <source>
        <dbReference type="ARBA" id="ARBA00047899"/>
    </source>
</evidence>
<gene>
    <name evidence="19" type="primary">PINK1</name>
    <name evidence="19" type="ORF">MS3_00002629</name>
</gene>
<comment type="cofactor">
    <cofactor evidence="1">
        <name>Mg(2+)</name>
        <dbReference type="ChEBI" id="CHEBI:18420"/>
    </cofactor>
</comment>
<evidence type="ECO:0000256" key="3">
    <source>
        <dbReference type="ARBA" id="ARBA00004514"/>
    </source>
</evidence>
<evidence type="ECO:0000256" key="8">
    <source>
        <dbReference type="ARBA" id="ARBA00022723"/>
    </source>
</evidence>
<dbReference type="GO" id="GO:0046872">
    <property type="term" value="F:metal ion binding"/>
    <property type="evidence" value="ECO:0007669"/>
    <property type="project" value="UniProtKB-KW"/>
</dbReference>
<evidence type="ECO:0000256" key="18">
    <source>
        <dbReference type="ARBA" id="ARBA00048679"/>
    </source>
</evidence>
<dbReference type="GO" id="GO:0005829">
    <property type="term" value="C:cytosol"/>
    <property type="evidence" value="ECO:0007669"/>
    <property type="project" value="UniProtKB-SubCell"/>
</dbReference>
<sequence>MTWHDVITVGTKYLRRLHRLPVILLKQPRSFLLPRYFVPYPRICSNFGRLTKYIGNHSQANSLVRAVYRKIISSSTQQRPNSLLRVYRGFAGSVQLRHYVSNRHDYSFHPINKICKPKHESWFSSIFGTNKYQILPNLCTSSADSINPKEFIAAGCNSAVWAAEVRQQYPNDNEFIDKLAVKVLYNYYANSSYDEQANLHSDYNSLQNIPDNWVLLHRQIQRECELRPQTNHPNIVPLVGHFIDRAPQVNSVNDSHVHNDNYNESNNDLSSGQVSQFNHKTIQSKCWPGIEYFSEGFDNRPYTFYMLMPRFEATLDDLLRGNLKCKFEQSPAEINHEGIIESKQTQSDNTNLAHINQYQETNVSNTFTPSFQLHTDLHYLFNSSLLNSAYIKHGEMYLPVEEIVAIIAQLFEAVAELEAHGIAHRDIKPNNILIRRRVPFLNTNQTFDINNATDNTFVQFHLNWLNDKRLQMINSHFHVALTDFGCAIRTGHHHINGNDNNSNIEEEEEYLNHSGNLALLAPEIAQIIYSLKDNSNNLHNIITNKDYKHSDLWAIATLIYPLFGIPNPFIDGTFSSVNYTEDSLPELPHEAPKIMTWILHQCLKRNPSERPNADEIADILHTWCLIRHFHSRQEVDILKDFSQYPINSATINIDSLTAEFKNSIKSHKIQSNKLINRLCDLLNVCWAGDWLSGAARPPNGIRSLFYSRATPGRLALCLNIVYQLECFGVQHVLNSSPNY</sequence>
<protein>
    <recommendedName>
        <fullName evidence="5">non-specific serine/threonine protein kinase</fullName>
        <ecNumber evidence="5">2.7.11.1</ecNumber>
    </recommendedName>
</protein>
<evidence type="ECO:0000256" key="7">
    <source>
        <dbReference type="ARBA" id="ARBA00022679"/>
    </source>
</evidence>
<name>A0A6A5DI86_SCHHA</name>
<dbReference type="EC" id="2.7.11.1" evidence="5"/>
<keyword evidence="20" id="KW-1185">Reference proteome</keyword>